<evidence type="ECO:0000313" key="2">
    <source>
        <dbReference type="EnsemblPlants" id="PGSC0003DMT400081824"/>
    </source>
</evidence>
<dbReference type="EnsemblPlants" id="PGSC0003DMT400081824">
    <property type="protein sequence ID" value="PGSC0003DMT400081824"/>
    <property type="gene ID" value="PGSC0003DMG400032127"/>
</dbReference>
<organism evidence="2 3">
    <name type="scientific">Solanum tuberosum</name>
    <name type="common">Potato</name>
    <dbReference type="NCBI Taxonomy" id="4113"/>
    <lineage>
        <taxon>Eukaryota</taxon>
        <taxon>Viridiplantae</taxon>
        <taxon>Streptophyta</taxon>
        <taxon>Embryophyta</taxon>
        <taxon>Tracheophyta</taxon>
        <taxon>Spermatophyta</taxon>
        <taxon>Magnoliopsida</taxon>
        <taxon>eudicotyledons</taxon>
        <taxon>Gunneridae</taxon>
        <taxon>Pentapetalae</taxon>
        <taxon>asterids</taxon>
        <taxon>lamiids</taxon>
        <taxon>Solanales</taxon>
        <taxon>Solanaceae</taxon>
        <taxon>Solanoideae</taxon>
        <taxon>Solaneae</taxon>
        <taxon>Solanum</taxon>
    </lineage>
</organism>
<dbReference type="Proteomes" id="UP000011115">
    <property type="component" value="Unassembled WGS sequence"/>
</dbReference>
<sequence>MTLPQSVAYTRTALKPNRLADSSIWSAIKCLLCLSISDAVDVVAFIYMWFMLIT</sequence>
<dbReference type="AlphaFoldDB" id="M1D532"/>
<reference evidence="3" key="1">
    <citation type="journal article" date="2011" name="Nature">
        <title>Genome sequence and analysis of the tuber crop potato.</title>
        <authorList>
            <consortium name="The Potato Genome Sequencing Consortium"/>
        </authorList>
    </citation>
    <scope>NUCLEOTIDE SEQUENCE [LARGE SCALE GENOMIC DNA]</scope>
    <source>
        <strain evidence="3">cv. DM1-3 516 R44</strain>
    </source>
</reference>
<reference evidence="2" key="2">
    <citation type="submission" date="2015-06" db="UniProtKB">
        <authorList>
            <consortium name="EnsemblPlants"/>
        </authorList>
    </citation>
    <scope>IDENTIFICATION</scope>
    <source>
        <strain evidence="2">DM1-3 516 R44</strain>
    </source>
</reference>
<keyword evidence="3" id="KW-1185">Reference proteome</keyword>
<protein>
    <submittedName>
        <fullName evidence="2">Uncharacterized protein</fullName>
    </submittedName>
</protein>
<keyword evidence="1" id="KW-0812">Transmembrane</keyword>
<name>M1D532_SOLTU</name>
<keyword evidence="1" id="KW-0472">Membrane</keyword>
<dbReference type="ExpressionAtlas" id="M1D532">
    <property type="expression patterns" value="baseline"/>
</dbReference>
<proteinExistence type="predicted"/>
<accession>M1D532</accession>
<gene>
    <name evidence="2" type="primary">LOC102594587</name>
</gene>
<feature type="transmembrane region" description="Helical" evidence="1">
    <location>
        <begin position="24"/>
        <end position="50"/>
    </location>
</feature>
<evidence type="ECO:0000256" key="1">
    <source>
        <dbReference type="SAM" id="Phobius"/>
    </source>
</evidence>
<dbReference type="HOGENOM" id="CLU_3054110_0_0_1"/>
<keyword evidence="1" id="KW-1133">Transmembrane helix</keyword>
<evidence type="ECO:0000313" key="3">
    <source>
        <dbReference type="Proteomes" id="UP000011115"/>
    </source>
</evidence>
<dbReference type="Gramene" id="PGSC0003DMT400081824">
    <property type="protein sequence ID" value="PGSC0003DMT400081824"/>
    <property type="gene ID" value="PGSC0003DMG400032127"/>
</dbReference>
<dbReference type="OrthoDB" id="1620396at2759"/>